<proteinExistence type="predicted"/>
<gene>
    <name evidence="8" type="ORF">N7482_003096</name>
</gene>
<accession>A0A9W9IGP0</accession>
<feature type="compositionally biased region" description="Basic and acidic residues" evidence="5">
    <location>
        <begin position="519"/>
        <end position="531"/>
    </location>
</feature>
<name>A0A9W9IGP0_9EURO</name>
<sequence length="620" mass="70059">METHRESRTASFYHVPARHLVSVEHPAVIRNLEKAVSTLQGNTGIERILNPAKADTSANLMLRPEDAMSRPIQSTSCPSNNVLLKITVPKRTGRKRKRGTDEPFTDATPESTGEPLRRRTAKDTMRSLSDNPSNYRVEAVGRVGRTHVFRGMPDFVYSTMNSAFTNRFREQILPYELEKIKQFDLDMRKGALLNADLIPPPSFSQGEVPFQYIYRQNPTVKTAVGQSGEVTTVNTQQPTRVRTHLVAYDIPEVPSKPQESLRPIETLDNGLRSLIKVLEELFEKRPAWTRRALRNHLTTDEQRNLLRHAVPYIGYIFRSGPWRDAIIRLGHDPRTSPEYRHYQTFMFRILPREPELARDGGGGRRHNIPRPITEDPSQGNGLSDSHIFTGELPLPRDGRIWMACDIQDPVLAEVLYPADPDPTFLRPACEIITDGWFGNGTLAKVKTIMRFKIQSLIEDRAPHNSDFRRIVAFPDHAYTEADLGLFTVPLESSISREISMATEVRASIKGAPLWRKMHDRGQGDLDGEKVQRQKQGRTRGKGKKTKVVAFEMEEEEEEGDGDGDGGGEESEGEEEEMERVEMWEEQAAAAVAAREAALAEEDENENDEGEAEGDEMEGDE</sequence>
<feature type="region of interest" description="Disordered" evidence="5">
    <location>
        <begin position="356"/>
        <end position="384"/>
    </location>
</feature>
<dbReference type="GO" id="GO:0005634">
    <property type="term" value="C:nucleus"/>
    <property type="evidence" value="ECO:0007669"/>
    <property type="project" value="UniProtKB-SubCell"/>
</dbReference>
<feature type="compositionally biased region" description="Basic residues" evidence="5">
    <location>
        <begin position="532"/>
        <end position="546"/>
    </location>
</feature>
<organism evidence="8 9">
    <name type="scientific">Penicillium canariense</name>
    <dbReference type="NCBI Taxonomy" id="189055"/>
    <lineage>
        <taxon>Eukaryota</taxon>
        <taxon>Fungi</taxon>
        <taxon>Dikarya</taxon>
        <taxon>Ascomycota</taxon>
        <taxon>Pezizomycotina</taxon>
        <taxon>Eurotiomycetes</taxon>
        <taxon>Eurotiomycetidae</taxon>
        <taxon>Eurotiales</taxon>
        <taxon>Aspergillaceae</taxon>
        <taxon>Penicillium</taxon>
    </lineage>
</organism>
<comment type="subcellular location">
    <subcellularLocation>
        <location evidence="1">Nucleus</location>
    </subcellularLocation>
</comment>
<feature type="compositionally biased region" description="Basic and acidic residues" evidence="5">
    <location>
        <begin position="115"/>
        <end position="125"/>
    </location>
</feature>
<dbReference type="InterPro" id="IPR042536">
    <property type="entry name" value="TFIIIC_tauA_Sfc1"/>
</dbReference>
<reference evidence="8" key="1">
    <citation type="submission" date="2022-11" db="EMBL/GenBank/DDBJ databases">
        <authorList>
            <person name="Petersen C."/>
        </authorList>
    </citation>
    <scope>NUCLEOTIDE SEQUENCE</scope>
    <source>
        <strain evidence="8">IBT 26290</strain>
    </source>
</reference>
<evidence type="ECO:0000259" key="7">
    <source>
        <dbReference type="Pfam" id="PF17682"/>
    </source>
</evidence>
<dbReference type="Pfam" id="PF09734">
    <property type="entry name" value="Tau95"/>
    <property type="match status" value="1"/>
</dbReference>
<keyword evidence="3" id="KW-0804">Transcription</keyword>
<dbReference type="InterPro" id="IPR019136">
    <property type="entry name" value="TF_IIIC_su-5_HTH"/>
</dbReference>
<evidence type="ECO:0000256" key="2">
    <source>
        <dbReference type="ARBA" id="ARBA00023125"/>
    </source>
</evidence>
<dbReference type="Gene3D" id="3.30.200.160">
    <property type="entry name" value="TFIIIC, subcomplex tauA, subunit Sfc1, barrel domain"/>
    <property type="match status" value="1"/>
</dbReference>
<evidence type="ECO:0000259" key="6">
    <source>
        <dbReference type="Pfam" id="PF09734"/>
    </source>
</evidence>
<feature type="region of interest" description="Disordered" evidence="5">
    <location>
        <begin position="517"/>
        <end position="620"/>
    </location>
</feature>
<feature type="region of interest" description="Disordered" evidence="5">
    <location>
        <begin position="89"/>
        <end position="132"/>
    </location>
</feature>
<evidence type="ECO:0000256" key="4">
    <source>
        <dbReference type="ARBA" id="ARBA00023242"/>
    </source>
</evidence>
<dbReference type="GO" id="GO:0000127">
    <property type="term" value="C:transcription factor TFIIIC complex"/>
    <property type="evidence" value="ECO:0007669"/>
    <property type="project" value="InterPro"/>
</dbReference>
<feature type="compositionally biased region" description="Low complexity" evidence="5">
    <location>
        <begin position="585"/>
        <end position="596"/>
    </location>
</feature>
<dbReference type="PANTHER" id="PTHR13230">
    <property type="entry name" value="GENERAL TRANSCRIPTION FACTOR IIIC, POLYPEPTIDE 5"/>
    <property type="match status" value="1"/>
</dbReference>
<keyword evidence="2" id="KW-0238">DNA-binding</keyword>
<dbReference type="Proteomes" id="UP001149163">
    <property type="component" value="Unassembled WGS sequence"/>
</dbReference>
<dbReference type="PANTHER" id="PTHR13230:SF5">
    <property type="entry name" value="GENERAL TRANSCRIPTION FACTOR 3C POLYPEPTIDE 5"/>
    <property type="match status" value="1"/>
</dbReference>
<feature type="domain" description="Transcription factor IIIC subunit 5 HTH" evidence="6">
    <location>
        <begin position="197"/>
        <end position="348"/>
    </location>
</feature>
<evidence type="ECO:0000256" key="1">
    <source>
        <dbReference type="ARBA" id="ARBA00004123"/>
    </source>
</evidence>
<reference evidence="8" key="2">
    <citation type="journal article" date="2023" name="IMA Fungus">
        <title>Comparative genomic study of the Penicillium genus elucidates a diverse pangenome and 15 lateral gene transfer events.</title>
        <authorList>
            <person name="Petersen C."/>
            <person name="Sorensen T."/>
            <person name="Nielsen M.R."/>
            <person name="Sondergaard T.E."/>
            <person name="Sorensen J.L."/>
            <person name="Fitzpatrick D.A."/>
            <person name="Frisvad J.C."/>
            <person name="Nielsen K.L."/>
        </authorList>
    </citation>
    <scope>NUCLEOTIDE SEQUENCE</scope>
    <source>
        <strain evidence="8">IBT 26290</strain>
    </source>
</reference>
<dbReference type="InterPro" id="IPR040454">
    <property type="entry name" value="TF_IIIC_Tfc1/Sfc1"/>
</dbReference>
<comment type="caution">
    <text evidence="8">The sequence shown here is derived from an EMBL/GenBank/DDBJ whole genome shotgun (WGS) entry which is preliminary data.</text>
</comment>
<evidence type="ECO:0000256" key="5">
    <source>
        <dbReference type="SAM" id="MobiDB-lite"/>
    </source>
</evidence>
<keyword evidence="9" id="KW-1185">Reference proteome</keyword>
<dbReference type="Pfam" id="PF17682">
    <property type="entry name" value="Tau95_N"/>
    <property type="match status" value="1"/>
</dbReference>
<evidence type="ECO:0000313" key="8">
    <source>
        <dbReference type="EMBL" id="KAJ5177219.1"/>
    </source>
</evidence>
<dbReference type="RefSeq" id="XP_056548827.1">
    <property type="nucleotide sequence ID" value="XM_056685221.1"/>
</dbReference>
<dbReference type="InterPro" id="IPR041499">
    <property type="entry name" value="Tfc1/Sfc1_N"/>
</dbReference>
<protein>
    <recommendedName>
        <fullName evidence="10">Transcription factor IIIC, subunit 5</fullName>
    </recommendedName>
</protein>
<feature type="compositionally biased region" description="Acidic residues" evidence="5">
    <location>
        <begin position="551"/>
        <end position="578"/>
    </location>
</feature>
<feature type="domain" description="Transcription factor IIIC subunit Tfc1/Sfc1 triple barrel" evidence="7">
    <location>
        <begin position="21"/>
        <end position="158"/>
    </location>
</feature>
<dbReference type="GO" id="GO:0001002">
    <property type="term" value="F:RNA polymerase III type 1 promoter sequence-specific DNA binding"/>
    <property type="evidence" value="ECO:0007669"/>
    <property type="project" value="TreeGrafter"/>
</dbReference>
<dbReference type="GO" id="GO:0001003">
    <property type="term" value="F:RNA polymerase III type 2 promoter sequence-specific DNA binding"/>
    <property type="evidence" value="ECO:0007669"/>
    <property type="project" value="TreeGrafter"/>
</dbReference>
<dbReference type="EMBL" id="JAPQKN010000001">
    <property type="protein sequence ID" value="KAJ5177219.1"/>
    <property type="molecule type" value="Genomic_DNA"/>
</dbReference>
<dbReference type="GeneID" id="81424397"/>
<dbReference type="AlphaFoldDB" id="A0A9W9IGP0"/>
<feature type="compositionally biased region" description="Acidic residues" evidence="5">
    <location>
        <begin position="598"/>
        <end position="620"/>
    </location>
</feature>
<evidence type="ECO:0008006" key="10">
    <source>
        <dbReference type="Google" id="ProtNLM"/>
    </source>
</evidence>
<dbReference type="GO" id="GO:0006384">
    <property type="term" value="P:transcription initiation at RNA polymerase III promoter"/>
    <property type="evidence" value="ECO:0007669"/>
    <property type="project" value="InterPro"/>
</dbReference>
<evidence type="ECO:0000313" key="9">
    <source>
        <dbReference type="Proteomes" id="UP001149163"/>
    </source>
</evidence>
<dbReference type="OrthoDB" id="5598268at2759"/>
<evidence type="ECO:0000256" key="3">
    <source>
        <dbReference type="ARBA" id="ARBA00023163"/>
    </source>
</evidence>
<keyword evidence="4" id="KW-0539">Nucleus</keyword>